<keyword evidence="7" id="KW-1185">Reference proteome</keyword>
<evidence type="ECO:0000313" key="5">
    <source>
        <dbReference type="EMBL" id="ELT88143.1"/>
    </source>
</evidence>
<gene>
    <name evidence="5" type="ORF">CAPTEDRAFT_105240</name>
</gene>
<dbReference type="PROSITE" id="PS50287">
    <property type="entry name" value="SRCR_2"/>
    <property type="match status" value="1"/>
</dbReference>
<keyword evidence="1 3" id="KW-1015">Disulfide bond</keyword>
<reference evidence="7" key="1">
    <citation type="submission" date="2012-12" db="EMBL/GenBank/DDBJ databases">
        <authorList>
            <person name="Hellsten U."/>
            <person name="Grimwood J."/>
            <person name="Chapman J.A."/>
            <person name="Shapiro H."/>
            <person name="Aerts A."/>
            <person name="Otillar R.P."/>
            <person name="Terry A.Y."/>
            <person name="Boore J.L."/>
            <person name="Simakov O."/>
            <person name="Marletaz F."/>
            <person name="Cho S.-J."/>
            <person name="Edsinger-Gonzales E."/>
            <person name="Havlak P."/>
            <person name="Kuo D.-H."/>
            <person name="Larsson T."/>
            <person name="Lv J."/>
            <person name="Arendt D."/>
            <person name="Savage R."/>
            <person name="Osoegawa K."/>
            <person name="de Jong P."/>
            <person name="Lindberg D.R."/>
            <person name="Seaver E.C."/>
            <person name="Weisblat D.A."/>
            <person name="Putnam N.H."/>
            <person name="Grigoriev I.V."/>
            <person name="Rokhsar D.S."/>
        </authorList>
    </citation>
    <scope>NUCLEOTIDE SEQUENCE</scope>
    <source>
        <strain evidence="7">I ESC-2004</strain>
    </source>
</reference>
<feature type="disulfide bond" evidence="3">
    <location>
        <begin position="108"/>
        <end position="118"/>
    </location>
</feature>
<reference evidence="6" key="3">
    <citation type="submission" date="2015-06" db="UniProtKB">
        <authorList>
            <consortium name="EnsemblMetazoa"/>
        </authorList>
    </citation>
    <scope>IDENTIFICATION</scope>
</reference>
<dbReference type="Gene3D" id="3.10.250.10">
    <property type="entry name" value="SRCR-like domain"/>
    <property type="match status" value="1"/>
</dbReference>
<dbReference type="PROSITE" id="PS00420">
    <property type="entry name" value="SRCR_1"/>
    <property type="match status" value="1"/>
</dbReference>
<dbReference type="SMART" id="SM00202">
    <property type="entry name" value="SR"/>
    <property type="match status" value="1"/>
</dbReference>
<name>R7T551_CAPTE</name>
<accession>R7T551</accession>
<dbReference type="HOGENOM" id="CLU_1628624_0_0_1"/>
<dbReference type="PRINTS" id="PR00258">
    <property type="entry name" value="SPERACTRCPTR"/>
</dbReference>
<evidence type="ECO:0000256" key="1">
    <source>
        <dbReference type="ARBA" id="ARBA00023157"/>
    </source>
</evidence>
<dbReference type="STRING" id="283909.R7T551"/>
<dbReference type="InterPro" id="IPR001190">
    <property type="entry name" value="SRCR"/>
</dbReference>
<reference evidence="5 7" key="2">
    <citation type="journal article" date="2013" name="Nature">
        <title>Insights into bilaterian evolution from three spiralian genomes.</title>
        <authorList>
            <person name="Simakov O."/>
            <person name="Marletaz F."/>
            <person name="Cho S.J."/>
            <person name="Edsinger-Gonzales E."/>
            <person name="Havlak P."/>
            <person name="Hellsten U."/>
            <person name="Kuo D.H."/>
            <person name="Larsson T."/>
            <person name="Lv J."/>
            <person name="Arendt D."/>
            <person name="Savage R."/>
            <person name="Osoegawa K."/>
            <person name="de Jong P."/>
            <person name="Grimwood J."/>
            <person name="Chapman J.A."/>
            <person name="Shapiro H."/>
            <person name="Aerts A."/>
            <person name="Otillar R.P."/>
            <person name="Terry A.Y."/>
            <person name="Boore J.L."/>
            <person name="Grigoriev I.V."/>
            <person name="Lindberg D.R."/>
            <person name="Seaver E.C."/>
            <person name="Weisblat D.A."/>
            <person name="Putnam N.H."/>
            <person name="Rokhsar D.S."/>
        </authorList>
    </citation>
    <scope>NUCLEOTIDE SEQUENCE</scope>
    <source>
        <strain evidence="5 7">I ESC-2004</strain>
    </source>
</reference>
<sequence length="163" mass="18181">MNKKKNAHTYTTIIKIFYNKYCFGKVNVYSIATILVEDSIRLIDGQSKSQGRLEVFYSGQWGTVCDDGFGSEEALVTCRSLGYTGGVVITKSKYSSGSGQIWLDQVICDGDEDSLVQCDHRDWGSHDCSHNEDVGVACGEYSIVDIFILCHYTLDCVFPFLII</sequence>
<dbReference type="PANTHER" id="PTHR48071:SF28">
    <property type="entry name" value="SRCR DOMAIN-CONTAINING PROTEIN"/>
    <property type="match status" value="1"/>
</dbReference>
<evidence type="ECO:0000313" key="6">
    <source>
        <dbReference type="EnsemblMetazoa" id="CapteP105240"/>
    </source>
</evidence>
<dbReference type="EMBL" id="KB311958">
    <property type="protein sequence ID" value="ELT88143.1"/>
    <property type="molecule type" value="Genomic_DNA"/>
</dbReference>
<dbReference type="SUPFAM" id="SSF56487">
    <property type="entry name" value="SRCR-like"/>
    <property type="match status" value="1"/>
</dbReference>
<dbReference type="OrthoDB" id="10066015at2759"/>
<comment type="caution">
    <text evidence="3">Lacks conserved residue(s) required for the propagation of feature annotation.</text>
</comment>
<dbReference type="OMA" id="SECNSMG"/>
<dbReference type="EMBL" id="AMQN01033646">
    <property type="status" value="NOT_ANNOTATED_CDS"/>
    <property type="molecule type" value="Genomic_DNA"/>
</dbReference>
<dbReference type="Pfam" id="PF00530">
    <property type="entry name" value="SRCR"/>
    <property type="match status" value="1"/>
</dbReference>
<evidence type="ECO:0000313" key="7">
    <source>
        <dbReference type="Proteomes" id="UP000014760"/>
    </source>
</evidence>
<dbReference type="GO" id="GO:0016020">
    <property type="term" value="C:membrane"/>
    <property type="evidence" value="ECO:0007669"/>
    <property type="project" value="InterPro"/>
</dbReference>
<dbReference type="PANTHER" id="PTHR48071">
    <property type="entry name" value="SRCR DOMAIN-CONTAINING PROTEIN"/>
    <property type="match status" value="1"/>
</dbReference>
<evidence type="ECO:0000256" key="2">
    <source>
        <dbReference type="ARBA" id="ARBA00023180"/>
    </source>
</evidence>
<proteinExistence type="predicted"/>
<feature type="domain" description="SRCR" evidence="4">
    <location>
        <begin position="40"/>
        <end position="139"/>
    </location>
</feature>
<dbReference type="Proteomes" id="UP000014760">
    <property type="component" value="Unassembled WGS sequence"/>
</dbReference>
<dbReference type="FunFam" id="3.10.250.10:FF:000011">
    <property type="entry name" value="Scavenger receptor class A member 5"/>
    <property type="match status" value="1"/>
</dbReference>
<protein>
    <recommendedName>
        <fullName evidence="4">SRCR domain-containing protein</fullName>
    </recommendedName>
</protein>
<dbReference type="EnsemblMetazoa" id="CapteT105240">
    <property type="protein sequence ID" value="CapteP105240"/>
    <property type="gene ID" value="CapteG105240"/>
</dbReference>
<dbReference type="AlphaFoldDB" id="R7T551"/>
<dbReference type="InterPro" id="IPR036772">
    <property type="entry name" value="SRCR-like_dom_sf"/>
</dbReference>
<evidence type="ECO:0000256" key="3">
    <source>
        <dbReference type="PROSITE-ProRule" id="PRU00196"/>
    </source>
</evidence>
<organism evidence="5">
    <name type="scientific">Capitella teleta</name>
    <name type="common">Polychaete worm</name>
    <dbReference type="NCBI Taxonomy" id="283909"/>
    <lineage>
        <taxon>Eukaryota</taxon>
        <taxon>Metazoa</taxon>
        <taxon>Spiralia</taxon>
        <taxon>Lophotrochozoa</taxon>
        <taxon>Annelida</taxon>
        <taxon>Polychaeta</taxon>
        <taxon>Sedentaria</taxon>
        <taxon>Scolecida</taxon>
        <taxon>Capitellidae</taxon>
        <taxon>Capitella</taxon>
    </lineage>
</organism>
<evidence type="ECO:0000259" key="4">
    <source>
        <dbReference type="PROSITE" id="PS50287"/>
    </source>
</evidence>
<keyword evidence="2" id="KW-0325">Glycoprotein</keyword>